<dbReference type="InterPro" id="IPR002110">
    <property type="entry name" value="Ankyrin_rpt"/>
</dbReference>
<evidence type="ECO:0000256" key="3">
    <source>
        <dbReference type="SAM" id="Coils"/>
    </source>
</evidence>
<dbReference type="PANTHER" id="PTHR46231">
    <property type="entry name" value="ANKYRIN REPEAT AND BTB/POZ DOMAIN-CONTAINING PROTEIN 1"/>
    <property type="match status" value="1"/>
</dbReference>
<dbReference type="RefSeq" id="XP_044543844.1">
    <property type="nucleotide sequence ID" value="XM_044685956.1"/>
</dbReference>
<dbReference type="GO" id="GO:0000151">
    <property type="term" value="C:ubiquitin ligase complex"/>
    <property type="evidence" value="ECO:0007669"/>
    <property type="project" value="TreeGrafter"/>
</dbReference>
<dbReference type="InterPro" id="IPR000210">
    <property type="entry name" value="BTB/POZ_dom"/>
</dbReference>
<dbReference type="GO" id="GO:0005737">
    <property type="term" value="C:cytoplasm"/>
    <property type="evidence" value="ECO:0007669"/>
    <property type="project" value="TreeGrafter"/>
</dbReference>
<name>A0AA88GBJ3_NAELO</name>
<proteinExistence type="predicted"/>
<protein>
    <recommendedName>
        <fullName evidence="4">BTB domain-containing protein</fullName>
    </recommendedName>
</protein>
<dbReference type="InterPro" id="IPR036770">
    <property type="entry name" value="Ankyrin_rpt-contain_sf"/>
</dbReference>
<accession>A0AA88GBJ3</accession>
<dbReference type="Gene3D" id="3.30.710.10">
    <property type="entry name" value="Potassium Channel Kv1.1, Chain A"/>
    <property type="match status" value="1"/>
</dbReference>
<feature type="coiled-coil region" evidence="3">
    <location>
        <begin position="215"/>
        <end position="259"/>
    </location>
</feature>
<dbReference type="Pfam" id="PF13637">
    <property type="entry name" value="Ank_4"/>
    <property type="match status" value="1"/>
</dbReference>
<dbReference type="Proteomes" id="UP000816034">
    <property type="component" value="Unassembled WGS sequence"/>
</dbReference>
<dbReference type="PROSITE" id="PS50097">
    <property type="entry name" value="BTB"/>
    <property type="match status" value="1"/>
</dbReference>
<dbReference type="SUPFAM" id="SSF54695">
    <property type="entry name" value="POZ domain"/>
    <property type="match status" value="1"/>
</dbReference>
<keyword evidence="6" id="KW-1185">Reference proteome</keyword>
<sequence>MLHATIPFSPNAPSYDIYSYCKKGDLQKVKSLLNLSELETPDSFGNTLLYYACLCGHLQLVHFLSELGARDDKYKRCYINALSLNVRSLLKVYNKYSNEETHKEDVEDEESSSLQSFMLKKVKRILFENERNLESDVVLKIRFSGQHNESRYYCHWWILLARWPFLLYWALVQKNRPIPHVHVFLTSHEQKLLTLKTNKEIEKFCFSQSGTVLFVHEIRNAIKKIRKEIEDIQQGLSYKRAYEEQMQELLDALPESELDLKELMSSQHVSCIDLGSVEFPKQYFDLLLVWMYTGKFTDPNSSKMEYPTAQLATMKDFLNMAESLKIYEVVDILTSHRTKGEIDMNHSYCTAMTSCYFMESYQPKTKLELLRKLCCDFKLKIENYLEETYFVPTEESILCHKNFLMERSPFFQVMIQSNFDEGEKIRQLQACHELPILHLQCCTLSVLEELCRCLYSGKLQLQEHNAIELFSYAHRLGMSSEVLLQCESYIKEMQIDESELYAFCKVCFPLFTKKTREFFEVPLIKYLQQQQEINVYEALEELDYDTNTIEIIMLRYNMHRTRNSEE</sequence>
<dbReference type="Gene3D" id="1.25.40.20">
    <property type="entry name" value="Ankyrin repeat-containing domain"/>
    <property type="match status" value="1"/>
</dbReference>
<evidence type="ECO:0000313" key="5">
    <source>
        <dbReference type="EMBL" id="KAG2374670.1"/>
    </source>
</evidence>
<keyword evidence="3" id="KW-0175">Coiled coil</keyword>
<dbReference type="InterPro" id="IPR011333">
    <property type="entry name" value="SKP1/BTB/POZ_sf"/>
</dbReference>
<evidence type="ECO:0000256" key="1">
    <source>
        <dbReference type="ARBA" id="ARBA00022737"/>
    </source>
</evidence>
<dbReference type="SUPFAM" id="SSF48403">
    <property type="entry name" value="Ankyrin repeat"/>
    <property type="match status" value="1"/>
</dbReference>
<dbReference type="EMBL" id="PYSW02000043">
    <property type="protein sequence ID" value="KAG2374670.1"/>
    <property type="molecule type" value="Genomic_DNA"/>
</dbReference>
<keyword evidence="1" id="KW-0677">Repeat</keyword>
<dbReference type="InterPro" id="IPR044515">
    <property type="entry name" value="ABTB1"/>
</dbReference>
<organism evidence="5 6">
    <name type="scientific">Naegleria lovaniensis</name>
    <name type="common">Amoeba</name>
    <dbReference type="NCBI Taxonomy" id="51637"/>
    <lineage>
        <taxon>Eukaryota</taxon>
        <taxon>Discoba</taxon>
        <taxon>Heterolobosea</taxon>
        <taxon>Tetramitia</taxon>
        <taxon>Eutetramitia</taxon>
        <taxon>Vahlkampfiidae</taxon>
        <taxon>Naegleria</taxon>
    </lineage>
</organism>
<dbReference type="PANTHER" id="PTHR46231:SF1">
    <property type="entry name" value="ANKYRIN REPEAT AND BTB_POZ DOMAIN-CONTAINING PROTEIN 1"/>
    <property type="match status" value="1"/>
</dbReference>
<dbReference type="AlphaFoldDB" id="A0AA88GBJ3"/>
<feature type="domain" description="BTB" evidence="4">
    <location>
        <begin position="375"/>
        <end position="463"/>
    </location>
</feature>
<dbReference type="GeneID" id="68102868"/>
<dbReference type="Pfam" id="PF00651">
    <property type="entry name" value="BTB"/>
    <property type="match status" value="1"/>
</dbReference>
<dbReference type="CDD" id="cd18186">
    <property type="entry name" value="BTB_POZ_ZBTB_KLHL-like"/>
    <property type="match status" value="1"/>
</dbReference>
<evidence type="ECO:0000259" key="4">
    <source>
        <dbReference type="PROSITE" id="PS50097"/>
    </source>
</evidence>
<gene>
    <name evidence="5" type="ORF">C9374_010414</name>
</gene>
<evidence type="ECO:0000256" key="2">
    <source>
        <dbReference type="ARBA" id="ARBA00023043"/>
    </source>
</evidence>
<keyword evidence="2" id="KW-0040">ANK repeat</keyword>
<reference evidence="5 6" key="1">
    <citation type="journal article" date="2018" name="BMC Genomics">
        <title>The genome of Naegleria lovaniensis, the basis for a comparative approach to unravel pathogenicity factors of the human pathogenic amoeba N. fowleri.</title>
        <authorList>
            <person name="Liechti N."/>
            <person name="Schurch N."/>
            <person name="Bruggmann R."/>
            <person name="Wittwer M."/>
        </authorList>
    </citation>
    <scope>NUCLEOTIDE SEQUENCE [LARGE SCALE GENOMIC DNA]</scope>
    <source>
        <strain evidence="5 6">ATCC 30569</strain>
    </source>
</reference>
<evidence type="ECO:0000313" key="6">
    <source>
        <dbReference type="Proteomes" id="UP000816034"/>
    </source>
</evidence>
<comment type="caution">
    <text evidence="5">The sequence shown here is derived from an EMBL/GenBank/DDBJ whole genome shotgun (WGS) entry which is preliminary data.</text>
</comment>